<sequence>MRIIFVCTGNTCRSPLAESIAKQYMPDIEIESRGIFAMDGAPVSAHSMDILKSKGYPEPDSAQSLGDGVNEADLILTMTREHQQIIQSMDPDVHNVFTLNEYVGLDGDIADPIGGSKATYEKAFEQIDHAVRLLSKKLENEQ</sequence>
<name>A0A2K4F9U6_9STAP</name>
<feature type="domain" description="Phosphotyrosine protein phosphatase I" evidence="10">
    <location>
        <begin position="1"/>
        <end position="137"/>
    </location>
</feature>
<evidence type="ECO:0000313" key="11">
    <source>
        <dbReference type="EMBL" id="POA08104.1"/>
    </source>
</evidence>
<comment type="similarity">
    <text evidence="1">Belongs to the low molecular weight phosphotyrosine protein phosphatase family.</text>
</comment>
<evidence type="ECO:0000259" key="10">
    <source>
        <dbReference type="SMART" id="SM00226"/>
    </source>
</evidence>
<dbReference type="Pfam" id="PF01451">
    <property type="entry name" value="LMWPc"/>
    <property type="match status" value="1"/>
</dbReference>
<dbReference type="EMBL" id="PPPX01000019">
    <property type="protein sequence ID" value="POA08104.1"/>
    <property type="molecule type" value="Genomic_DNA"/>
</dbReference>
<dbReference type="RefSeq" id="WP_103372449.1">
    <property type="nucleotide sequence ID" value="NZ_CBCRVO010000005.1"/>
</dbReference>
<dbReference type="PRINTS" id="PR00719">
    <property type="entry name" value="LMWPTPASE"/>
</dbReference>
<dbReference type="PANTHER" id="PTHR11717">
    <property type="entry name" value="LOW MOLECULAR WEIGHT PROTEIN TYROSINE PHOSPHATASE"/>
    <property type="match status" value="1"/>
</dbReference>
<dbReference type="SMART" id="SM00226">
    <property type="entry name" value="LMWPc"/>
    <property type="match status" value="1"/>
</dbReference>
<protein>
    <recommendedName>
        <fullName evidence="6">Low molecular weight protein-tyrosine-phosphatase PtpB</fullName>
        <ecNumber evidence="2">3.1.3.48</ecNumber>
    </recommendedName>
    <alternativeName>
        <fullName evidence="7">Phosphotyrosine phosphatase B</fullName>
    </alternativeName>
</protein>
<keyword evidence="12" id="KW-1185">Reference proteome</keyword>
<accession>A0A2K4F9U6</accession>
<gene>
    <name evidence="11" type="ORF">CD039_11640</name>
</gene>
<evidence type="ECO:0000256" key="6">
    <source>
        <dbReference type="ARBA" id="ARBA00040312"/>
    </source>
</evidence>
<feature type="active site" description="Nucleophile" evidence="9">
    <location>
        <position position="13"/>
    </location>
</feature>
<dbReference type="SUPFAM" id="SSF52788">
    <property type="entry name" value="Phosphotyrosine protein phosphatases I"/>
    <property type="match status" value="1"/>
</dbReference>
<comment type="catalytic activity">
    <reaction evidence="8">
        <text>O-phospho-L-tyrosyl-[protein] + H2O = L-tyrosyl-[protein] + phosphate</text>
        <dbReference type="Rhea" id="RHEA:10684"/>
        <dbReference type="Rhea" id="RHEA-COMP:10136"/>
        <dbReference type="Rhea" id="RHEA-COMP:20101"/>
        <dbReference type="ChEBI" id="CHEBI:15377"/>
        <dbReference type="ChEBI" id="CHEBI:43474"/>
        <dbReference type="ChEBI" id="CHEBI:46858"/>
        <dbReference type="ChEBI" id="CHEBI:61978"/>
        <dbReference type="EC" id="3.1.3.48"/>
    </reaction>
</comment>
<dbReference type="Gene3D" id="3.40.50.2300">
    <property type="match status" value="1"/>
</dbReference>
<evidence type="ECO:0000256" key="5">
    <source>
        <dbReference type="ARBA" id="ARBA00037193"/>
    </source>
</evidence>
<dbReference type="GO" id="GO:0004725">
    <property type="term" value="F:protein tyrosine phosphatase activity"/>
    <property type="evidence" value="ECO:0007669"/>
    <property type="project" value="UniProtKB-EC"/>
</dbReference>
<evidence type="ECO:0000256" key="4">
    <source>
        <dbReference type="ARBA" id="ARBA00022912"/>
    </source>
</evidence>
<organism evidence="11 12">
    <name type="scientific">Staphylococcus argensis</name>
    <dbReference type="NCBI Taxonomy" id="1607738"/>
    <lineage>
        <taxon>Bacteria</taxon>
        <taxon>Bacillati</taxon>
        <taxon>Bacillota</taxon>
        <taxon>Bacilli</taxon>
        <taxon>Bacillales</taxon>
        <taxon>Staphylococcaceae</taxon>
        <taxon>Staphylococcus</taxon>
    </lineage>
</organism>
<dbReference type="EC" id="3.1.3.48" evidence="2"/>
<dbReference type="PANTHER" id="PTHR11717:SF31">
    <property type="entry name" value="LOW MOLECULAR WEIGHT PROTEIN-TYROSINE-PHOSPHATASE ETP-RELATED"/>
    <property type="match status" value="1"/>
</dbReference>
<dbReference type="GeneID" id="98298993"/>
<dbReference type="InterPro" id="IPR023485">
    <property type="entry name" value="Ptyr_pPase"/>
</dbReference>
<comment type="caution">
    <text evidence="11">The sequence shown here is derived from an EMBL/GenBank/DDBJ whole genome shotgun (WGS) entry which is preliminary data.</text>
</comment>
<proteinExistence type="inferred from homology"/>
<keyword evidence="3" id="KW-0378">Hydrolase</keyword>
<dbReference type="InterPro" id="IPR050438">
    <property type="entry name" value="LMW_PTPase"/>
</dbReference>
<keyword evidence="4" id="KW-0904">Protein phosphatase</keyword>
<feature type="active site" description="Proton donor" evidence="9">
    <location>
        <position position="111"/>
    </location>
</feature>
<reference evidence="11 12" key="1">
    <citation type="submission" date="2017-08" db="EMBL/GenBank/DDBJ databases">
        <title>Draft genome sequences of 64 type strains of genus Staph aureus.</title>
        <authorList>
            <person name="Cole K."/>
            <person name="Golubchik T."/>
            <person name="Russell J."/>
            <person name="Foster D."/>
            <person name="Llewelyn M."/>
            <person name="Wilson D."/>
            <person name="Crook D."/>
            <person name="Paul J."/>
        </authorList>
    </citation>
    <scope>NUCLEOTIDE SEQUENCE [LARGE SCALE GENOMIC DNA]</scope>
    <source>
        <strain evidence="11 12">DSM 29875</strain>
    </source>
</reference>
<dbReference type="InterPro" id="IPR036196">
    <property type="entry name" value="Ptyr_pPase_sf"/>
</dbReference>
<evidence type="ECO:0000256" key="7">
    <source>
        <dbReference type="ARBA" id="ARBA00041820"/>
    </source>
</evidence>
<dbReference type="OrthoDB" id="9784339at2"/>
<evidence type="ECO:0000313" key="12">
    <source>
        <dbReference type="Proteomes" id="UP000242712"/>
    </source>
</evidence>
<dbReference type="CDD" id="cd16344">
    <property type="entry name" value="LMWPAP"/>
    <property type="match status" value="1"/>
</dbReference>
<evidence type="ECO:0000256" key="9">
    <source>
        <dbReference type="PIRSR" id="PIRSR617867-1"/>
    </source>
</evidence>
<evidence type="ECO:0000256" key="8">
    <source>
        <dbReference type="ARBA" id="ARBA00051722"/>
    </source>
</evidence>
<dbReference type="AlphaFoldDB" id="A0A2K4F9U6"/>
<comment type="function">
    <text evidence="5">Dephosphorylates the phosphotyrosine-containing proteins.</text>
</comment>
<evidence type="ECO:0000256" key="1">
    <source>
        <dbReference type="ARBA" id="ARBA00011063"/>
    </source>
</evidence>
<evidence type="ECO:0000256" key="2">
    <source>
        <dbReference type="ARBA" id="ARBA00013064"/>
    </source>
</evidence>
<dbReference type="InterPro" id="IPR017867">
    <property type="entry name" value="Tyr_phospatase_low_mol_wt"/>
</dbReference>
<dbReference type="Proteomes" id="UP000242712">
    <property type="component" value="Unassembled WGS sequence"/>
</dbReference>
<feature type="active site" description="Nucleophile" evidence="9">
    <location>
        <position position="7"/>
    </location>
</feature>
<evidence type="ECO:0000256" key="3">
    <source>
        <dbReference type="ARBA" id="ARBA00022801"/>
    </source>
</evidence>